<accession>A0A7J7LF98</accession>
<dbReference type="Proteomes" id="UP000541444">
    <property type="component" value="Unassembled WGS sequence"/>
</dbReference>
<keyword evidence="4" id="KW-1185">Reference proteome</keyword>
<dbReference type="InterPro" id="IPR005174">
    <property type="entry name" value="KIB1-4_b-propeller"/>
</dbReference>
<dbReference type="PANTHER" id="PTHR44259:SF114">
    <property type="entry name" value="OS06G0707300 PROTEIN"/>
    <property type="match status" value="1"/>
</dbReference>
<dbReference type="InterPro" id="IPR050942">
    <property type="entry name" value="F-box_BR-signaling"/>
</dbReference>
<evidence type="ECO:0000313" key="4">
    <source>
        <dbReference type="Proteomes" id="UP000541444"/>
    </source>
</evidence>
<evidence type="ECO:0000313" key="3">
    <source>
        <dbReference type="EMBL" id="KAF6141307.1"/>
    </source>
</evidence>
<organism evidence="3 4">
    <name type="scientific">Kingdonia uniflora</name>
    <dbReference type="NCBI Taxonomy" id="39325"/>
    <lineage>
        <taxon>Eukaryota</taxon>
        <taxon>Viridiplantae</taxon>
        <taxon>Streptophyta</taxon>
        <taxon>Embryophyta</taxon>
        <taxon>Tracheophyta</taxon>
        <taxon>Spermatophyta</taxon>
        <taxon>Magnoliopsida</taxon>
        <taxon>Ranunculales</taxon>
        <taxon>Circaeasteraceae</taxon>
        <taxon>Kingdonia</taxon>
    </lineage>
</organism>
<feature type="region of interest" description="Disordered" evidence="1">
    <location>
        <begin position="442"/>
        <end position="467"/>
    </location>
</feature>
<dbReference type="PANTHER" id="PTHR44259">
    <property type="entry name" value="OS07G0183000 PROTEIN-RELATED"/>
    <property type="match status" value="1"/>
</dbReference>
<dbReference type="Pfam" id="PF03478">
    <property type="entry name" value="Beta-prop_KIB1-4"/>
    <property type="match status" value="1"/>
</dbReference>
<feature type="compositionally biased region" description="Polar residues" evidence="1">
    <location>
        <begin position="447"/>
        <end position="467"/>
    </location>
</feature>
<name>A0A7J7LF98_9MAGN</name>
<dbReference type="AlphaFoldDB" id="A0A7J7LF98"/>
<gene>
    <name evidence="3" type="ORF">GIB67_024391</name>
</gene>
<feature type="domain" description="KIB1-4 beta-propeller" evidence="2">
    <location>
        <begin position="2"/>
        <end position="138"/>
    </location>
</feature>
<comment type="caution">
    <text evidence="3">The sequence shown here is derived from an EMBL/GenBank/DDBJ whole genome shotgun (WGS) entry which is preliminary data.</text>
</comment>
<sequence length="574" mass="64734">MHSKGVFYVVDYNGKVCSIDIQPPQPKETLVKARPPSKILNIRRLENKLYLVELFGELLQVIKIADQGNDLAARFHVFKLNSIEKNWIKVKTLGGHMIFVGYNSSFFISATNFPGLQSNCIYYASNYSQSSQGMLVFNVKNESFALHLNVESNMLMPPFIWIQPGSRQRARLHEESTGVLTCLEMVGTEFSDDDVLDGPIPMIRSILTDCKDLHRENDWEMSMKETIISQTIELMMELEKKSTKALHSFLSKIDLQREWSLSNAEYIQLLLKEFLCFPKLCNNLKFSINSLKETLDQGADLQSLETLINVGSKEPSCEEYACTLDNHLCPATPSRLSIVALRRRYWRRCVGNVAARLVTEGGSNQNARGLSYAGACTYCKTKHARGHLVSYTIESLVERVRNAEADGVKEIWISSEDTGAYGRDIEKVEALEHEMIRVRKKLEGEKGQSTGDLQSSHTPHSLSQGNYNAQSVSEVPSIADDEAQCKRKAKDTNYKLLSWKGLKIAVTHAQWVTKDPECMLYDQILGPNVCKVVVTNVVIPLFSLWRATDDTNTIGGALKSFIAWPKKFVVLKDN</sequence>
<protein>
    <recommendedName>
        <fullName evidence="2">KIB1-4 beta-propeller domain-containing protein</fullName>
    </recommendedName>
</protein>
<evidence type="ECO:0000259" key="2">
    <source>
        <dbReference type="Pfam" id="PF03478"/>
    </source>
</evidence>
<proteinExistence type="predicted"/>
<dbReference type="Gene3D" id="3.80.30.20">
    <property type="entry name" value="tm_1862 like domain"/>
    <property type="match status" value="1"/>
</dbReference>
<dbReference type="InterPro" id="IPR023404">
    <property type="entry name" value="rSAM_horseshoe"/>
</dbReference>
<reference evidence="3 4" key="1">
    <citation type="journal article" date="2020" name="IScience">
        <title>Genome Sequencing of the Endangered Kingdonia uniflora (Circaeasteraceae, Ranunculales) Reveals Potential Mechanisms of Evolutionary Specialization.</title>
        <authorList>
            <person name="Sun Y."/>
            <person name="Deng T."/>
            <person name="Zhang A."/>
            <person name="Moore M.J."/>
            <person name="Landis J.B."/>
            <person name="Lin N."/>
            <person name="Zhang H."/>
            <person name="Zhang X."/>
            <person name="Huang J."/>
            <person name="Zhang X."/>
            <person name="Sun H."/>
            <person name="Wang H."/>
        </authorList>
    </citation>
    <scope>NUCLEOTIDE SEQUENCE [LARGE SCALE GENOMIC DNA]</scope>
    <source>
        <strain evidence="3">TB1705</strain>
        <tissue evidence="3">Leaf</tissue>
    </source>
</reference>
<evidence type="ECO:0000256" key="1">
    <source>
        <dbReference type="SAM" id="MobiDB-lite"/>
    </source>
</evidence>
<dbReference type="EMBL" id="JACGCM010002329">
    <property type="protein sequence ID" value="KAF6141307.1"/>
    <property type="molecule type" value="Genomic_DNA"/>
</dbReference>